<name>A0A7X2N4E5_9FIRM</name>
<evidence type="ECO:0000313" key="4">
    <source>
        <dbReference type="Proteomes" id="UP000470082"/>
    </source>
</evidence>
<dbReference type="GO" id="GO:0009294">
    <property type="term" value="P:DNA-mediated transformation"/>
    <property type="evidence" value="ECO:0007669"/>
    <property type="project" value="InterPro"/>
</dbReference>
<gene>
    <name evidence="3" type="primary">dprA</name>
    <name evidence="3" type="ORF">FYJ50_06975</name>
</gene>
<organism evidence="3 4">
    <name type="scientific">Floccifex porci</name>
    <dbReference type="NCBI Taxonomy" id="2606629"/>
    <lineage>
        <taxon>Bacteria</taxon>
        <taxon>Bacillati</taxon>
        <taxon>Bacillota</taxon>
        <taxon>Erysipelotrichia</taxon>
        <taxon>Erysipelotrichales</taxon>
        <taxon>Erysipelotrichaceae</taxon>
        <taxon>Floccifex</taxon>
    </lineage>
</organism>
<proteinExistence type="inferred from homology"/>
<dbReference type="Proteomes" id="UP000470082">
    <property type="component" value="Unassembled WGS sequence"/>
</dbReference>
<evidence type="ECO:0000313" key="3">
    <source>
        <dbReference type="EMBL" id="MSS01838.1"/>
    </source>
</evidence>
<dbReference type="RefSeq" id="WP_154460486.1">
    <property type="nucleotide sequence ID" value="NZ_VUMM01000013.1"/>
</dbReference>
<comment type="similarity">
    <text evidence="1">Belongs to the DprA/Smf family.</text>
</comment>
<comment type="caution">
    <text evidence="3">The sequence shown here is derived from an EMBL/GenBank/DDBJ whole genome shotgun (WGS) entry which is preliminary data.</text>
</comment>
<reference evidence="3 4" key="1">
    <citation type="submission" date="2019-08" db="EMBL/GenBank/DDBJ databases">
        <title>In-depth cultivation of the pig gut microbiome towards novel bacterial diversity and tailored functional studies.</title>
        <authorList>
            <person name="Wylensek D."/>
            <person name="Hitch T.C.A."/>
            <person name="Clavel T."/>
        </authorList>
    </citation>
    <scope>NUCLEOTIDE SEQUENCE [LARGE SCALE GENOMIC DNA]</scope>
    <source>
        <strain evidence="3 4">LKV-178-WT-2G</strain>
    </source>
</reference>
<dbReference type="PANTHER" id="PTHR43022:SF1">
    <property type="entry name" value="PROTEIN SMF"/>
    <property type="match status" value="1"/>
</dbReference>
<sequence length="245" mass="27881">MNHLREAILYYSIQSMGDWSKIAKAIHNKETFKTIEYPFPYITIIDKEYPEAFKKLRYPPWILFYQGNLSLLNQESIGIVGSRQCSNQALINTKRVVNHIKSNYCVVSGLAKGVDAMAHQCALDCYTIGIIGCGIDRIYPKCNESLFAQMKEKQLIVSEYPMGVPPYAKNFPWRNRLIAACSKALVVIEAKEKSGTMLTVNECLELSIPVYCLPTAFENREYLGCNSLIYNGAYILFDEKMLDDI</sequence>
<accession>A0A7X2N4E5</accession>
<dbReference type="AlphaFoldDB" id="A0A7X2N4E5"/>
<dbReference type="PANTHER" id="PTHR43022">
    <property type="entry name" value="PROTEIN SMF"/>
    <property type="match status" value="1"/>
</dbReference>
<dbReference type="Gene3D" id="3.40.50.450">
    <property type="match status" value="1"/>
</dbReference>
<evidence type="ECO:0000256" key="1">
    <source>
        <dbReference type="ARBA" id="ARBA00006525"/>
    </source>
</evidence>
<dbReference type="SUPFAM" id="SSF102405">
    <property type="entry name" value="MCP/YpsA-like"/>
    <property type="match status" value="1"/>
</dbReference>
<keyword evidence="4" id="KW-1185">Reference proteome</keyword>
<dbReference type="InterPro" id="IPR057666">
    <property type="entry name" value="DrpA_SLOG"/>
</dbReference>
<evidence type="ECO:0000259" key="2">
    <source>
        <dbReference type="Pfam" id="PF02481"/>
    </source>
</evidence>
<protein>
    <submittedName>
        <fullName evidence="3">DNA-protecting protein DprA</fullName>
    </submittedName>
</protein>
<dbReference type="Pfam" id="PF02481">
    <property type="entry name" value="DNA_processg_A"/>
    <property type="match status" value="1"/>
</dbReference>
<feature type="domain" description="Smf/DprA SLOG" evidence="2">
    <location>
        <begin position="41"/>
        <end position="238"/>
    </location>
</feature>
<dbReference type="InterPro" id="IPR003488">
    <property type="entry name" value="DprA"/>
</dbReference>
<dbReference type="EMBL" id="VUMM01000013">
    <property type="protein sequence ID" value="MSS01838.1"/>
    <property type="molecule type" value="Genomic_DNA"/>
</dbReference>
<dbReference type="NCBIfam" id="TIGR00732">
    <property type="entry name" value="dprA"/>
    <property type="match status" value="1"/>
</dbReference>